<dbReference type="HOGENOM" id="CLU_690697_0_0_1"/>
<dbReference type="STRING" id="7719.ENSCINP00000005770"/>
<dbReference type="OrthoDB" id="10052741at2759"/>
<dbReference type="SMART" id="SM00256">
    <property type="entry name" value="FBOX"/>
    <property type="match status" value="1"/>
</dbReference>
<gene>
    <name evidence="4" type="primary">LOC100177012</name>
</gene>
<organism evidence="4 5">
    <name type="scientific">Ciona intestinalis</name>
    <name type="common">Transparent sea squirt</name>
    <name type="synonym">Ascidia intestinalis</name>
    <dbReference type="NCBI Taxonomy" id="7719"/>
    <lineage>
        <taxon>Eukaryota</taxon>
        <taxon>Metazoa</taxon>
        <taxon>Chordata</taxon>
        <taxon>Tunicata</taxon>
        <taxon>Ascidiacea</taxon>
        <taxon>Phlebobranchia</taxon>
        <taxon>Cionidae</taxon>
        <taxon>Ciona</taxon>
    </lineage>
</organism>
<dbReference type="Ensembl" id="ENSCINT00000005770.3">
    <property type="protein sequence ID" value="ENSCINP00000005770.3"/>
    <property type="gene ID" value="ENSCING00000002823.3"/>
</dbReference>
<reference evidence="4" key="3">
    <citation type="submission" date="2025-09" db="UniProtKB">
        <authorList>
            <consortium name="Ensembl"/>
        </authorList>
    </citation>
    <scope>IDENTIFICATION</scope>
</reference>
<dbReference type="AlphaFoldDB" id="F6WYY7"/>
<reference evidence="5" key="1">
    <citation type="journal article" date="2002" name="Science">
        <title>The draft genome of Ciona intestinalis: insights into chordate and vertebrate origins.</title>
        <authorList>
            <person name="Dehal P."/>
            <person name="Satou Y."/>
            <person name="Campbell R.K."/>
            <person name="Chapman J."/>
            <person name="Degnan B."/>
            <person name="De Tomaso A."/>
            <person name="Davidson B."/>
            <person name="Di Gregorio A."/>
            <person name="Gelpke M."/>
            <person name="Goodstein D.M."/>
            <person name="Harafuji N."/>
            <person name="Hastings K.E."/>
            <person name="Ho I."/>
            <person name="Hotta K."/>
            <person name="Huang W."/>
            <person name="Kawashima T."/>
            <person name="Lemaire P."/>
            <person name="Martinez D."/>
            <person name="Meinertzhagen I.A."/>
            <person name="Necula S."/>
            <person name="Nonaka M."/>
            <person name="Putnam N."/>
            <person name="Rash S."/>
            <person name="Saiga H."/>
            <person name="Satake M."/>
            <person name="Terry A."/>
            <person name="Yamada L."/>
            <person name="Wang H.G."/>
            <person name="Awazu S."/>
            <person name="Azumi K."/>
            <person name="Boore J."/>
            <person name="Branno M."/>
            <person name="Chin-Bow S."/>
            <person name="DeSantis R."/>
            <person name="Doyle S."/>
            <person name="Francino P."/>
            <person name="Keys D.N."/>
            <person name="Haga S."/>
            <person name="Hayashi H."/>
            <person name="Hino K."/>
            <person name="Imai K.S."/>
            <person name="Inaba K."/>
            <person name="Kano S."/>
            <person name="Kobayashi K."/>
            <person name="Kobayashi M."/>
            <person name="Lee B.I."/>
            <person name="Makabe K.W."/>
            <person name="Manohar C."/>
            <person name="Matassi G."/>
            <person name="Medina M."/>
            <person name="Mochizuki Y."/>
            <person name="Mount S."/>
            <person name="Morishita T."/>
            <person name="Miura S."/>
            <person name="Nakayama A."/>
            <person name="Nishizaka S."/>
            <person name="Nomoto H."/>
            <person name="Ohta F."/>
            <person name="Oishi K."/>
            <person name="Rigoutsos I."/>
            <person name="Sano M."/>
            <person name="Sasaki A."/>
            <person name="Sasakura Y."/>
            <person name="Shoguchi E."/>
            <person name="Shin-i T."/>
            <person name="Spagnuolo A."/>
            <person name="Stainier D."/>
            <person name="Suzuki M.M."/>
            <person name="Tassy O."/>
            <person name="Takatori N."/>
            <person name="Tokuoka M."/>
            <person name="Yagi K."/>
            <person name="Yoshizaki F."/>
            <person name="Wada S."/>
            <person name="Zhang C."/>
            <person name="Hyatt P.D."/>
            <person name="Larimer F."/>
            <person name="Detter C."/>
            <person name="Doggett N."/>
            <person name="Glavina T."/>
            <person name="Hawkins T."/>
            <person name="Richardson P."/>
            <person name="Lucas S."/>
            <person name="Kohara Y."/>
            <person name="Levine M."/>
            <person name="Satoh N."/>
            <person name="Rokhsar D.S."/>
        </authorList>
    </citation>
    <scope>NUCLEOTIDE SEQUENCE [LARGE SCALE GENOMIC DNA]</scope>
</reference>
<dbReference type="GeneTree" id="ENSGT00530000064222"/>
<keyword evidence="1" id="KW-0833">Ubl conjugation pathway</keyword>
<dbReference type="InterPro" id="IPR036047">
    <property type="entry name" value="F-box-like_dom_sf"/>
</dbReference>
<evidence type="ECO:0000259" key="3">
    <source>
        <dbReference type="PROSITE" id="PS50181"/>
    </source>
</evidence>
<evidence type="ECO:0000313" key="5">
    <source>
        <dbReference type="Proteomes" id="UP000008144"/>
    </source>
</evidence>
<protein>
    <submittedName>
        <fullName evidence="4">F-box only protein 46-like</fullName>
    </submittedName>
</protein>
<feature type="region of interest" description="Disordered" evidence="2">
    <location>
        <begin position="145"/>
        <end position="220"/>
    </location>
</feature>
<reference evidence="4" key="2">
    <citation type="submission" date="2025-08" db="UniProtKB">
        <authorList>
            <consortium name="Ensembl"/>
        </authorList>
    </citation>
    <scope>IDENTIFICATION</scope>
</reference>
<feature type="compositionally biased region" description="Polar residues" evidence="2">
    <location>
        <begin position="90"/>
        <end position="107"/>
    </location>
</feature>
<evidence type="ECO:0000256" key="1">
    <source>
        <dbReference type="ARBA" id="ARBA00022786"/>
    </source>
</evidence>
<keyword evidence="5" id="KW-1185">Reference proteome</keyword>
<dbReference type="InParanoid" id="F6WYY7"/>
<proteinExistence type="predicted"/>
<evidence type="ECO:0000313" key="4">
    <source>
        <dbReference type="Ensembl" id="ENSCINP00000005770.3"/>
    </source>
</evidence>
<dbReference type="Proteomes" id="UP000008144">
    <property type="component" value="Unassembled WGS sequence"/>
</dbReference>
<sequence>MVQHEANPNFPLNDGLNEFQLVHALITQSLNKWSGESRDQNDNSVKLESNSQNNIFTEVFHSFNSSQRKRVFPRYVKHFLSQFRRSKDCFSNQSSEDRTVTPQNRSTVVRHASLHSTPPSDENSPKDLKISSSNVHKKVLHFENCANSNSTPDAGDRVPPTNPTPPTSSCVEKCPGGTFYPPTPTSSPTKHKENPTSKPSTPEPPGRPQVLTGRNLKRVPSERFQKMRRKVQKLMLPAVKPVDTDEVFSRCENQDETSFLQSLRIPTPSQVRQDYERQPCMMLRLPDHILSQVFSHLDTRSLAAMKCCCTDFKFIINTFDIRGCDSRWMTDERYIDDPCKQCRRQFVRGDTTMCCYHPKRYYSDIPYGRSYWMCCLKCNKNAPGCKIGLHDNDWRTASN</sequence>
<dbReference type="Pfam" id="PF00646">
    <property type="entry name" value="F-box"/>
    <property type="match status" value="1"/>
</dbReference>
<dbReference type="GeneID" id="100177012"/>
<dbReference type="RefSeq" id="XP_002126869.1">
    <property type="nucleotide sequence ID" value="XM_002126833.3"/>
</dbReference>
<feature type="region of interest" description="Disordered" evidence="2">
    <location>
        <begin position="90"/>
        <end position="129"/>
    </location>
</feature>
<evidence type="ECO:0000256" key="2">
    <source>
        <dbReference type="SAM" id="MobiDB-lite"/>
    </source>
</evidence>
<dbReference type="PANTHER" id="PTHR16271">
    <property type="entry name" value="F-BOX ONLY PROTEIN 34/46 FAMILY MEMBER"/>
    <property type="match status" value="1"/>
</dbReference>
<dbReference type="InterPro" id="IPR039594">
    <property type="entry name" value="FBXO34/46"/>
</dbReference>
<dbReference type="KEGG" id="cin:100177012"/>
<dbReference type="Gene3D" id="1.20.1280.50">
    <property type="match status" value="1"/>
</dbReference>
<dbReference type="CDD" id="cd22105">
    <property type="entry name" value="F-box_FBXO34-like"/>
    <property type="match status" value="1"/>
</dbReference>
<dbReference type="SUPFAM" id="SSF81383">
    <property type="entry name" value="F-box domain"/>
    <property type="match status" value="1"/>
</dbReference>
<name>F6WYY7_CIOIN</name>
<feature type="domain" description="F-box" evidence="3">
    <location>
        <begin position="279"/>
        <end position="331"/>
    </location>
</feature>
<dbReference type="InterPro" id="IPR001810">
    <property type="entry name" value="F-box_dom"/>
</dbReference>
<dbReference type="PROSITE" id="PS50181">
    <property type="entry name" value="FBOX"/>
    <property type="match status" value="1"/>
</dbReference>
<accession>A0A1W2WCV0</accession>
<accession>F6WYY7</accession>
<dbReference type="PANTHER" id="PTHR16271:SF9">
    <property type="entry name" value="F-BOX DOMAIN-CONTAINING PROTEIN"/>
    <property type="match status" value="1"/>
</dbReference>